<dbReference type="InterPro" id="IPR036691">
    <property type="entry name" value="Endo/exonu/phosph_ase_sf"/>
</dbReference>
<comment type="caution">
    <text evidence="1">The sequence shown here is derived from an EMBL/GenBank/DDBJ whole genome shotgun (WGS) entry which is preliminary data.</text>
</comment>
<protein>
    <recommendedName>
        <fullName evidence="3">Endonuclease/exonuclease/phosphatase domain-containing protein</fullName>
    </recommendedName>
</protein>
<accession>A0ABQ4HS55</accession>
<dbReference type="Proteomes" id="UP000647017">
    <property type="component" value="Unassembled WGS sequence"/>
</dbReference>
<organism evidence="1 2">
    <name type="scientific">Micromonospora andamanensis</name>
    <dbReference type="NCBI Taxonomy" id="1287068"/>
    <lineage>
        <taxon>Bacteria</taxon>
        <taxon>Bacillati</taxon>
        <taxon>Actinomycetota</taxon>
        <taxon>Actinomycetes</taxon>
        <taxon>Micromonosporales</taxon>
        <taxon>Micromonosporaceae</taxon>
        <taxon>Micromonospora</taxon>
    </lineage>
</organism>
<dbReference type="SUPFAM" id="SSF56219">
    <property type="entry name" value="DNase I-like"/>
    <property type="match status" value="1"/>
</dbReference>
<sequence>MARLPVALFNFENGGLNGSEYDFTPMQQAFADVDEPPALILFCEAKNYRDRAGEPKYAAAEALSDALGVPYVVELGSMRRGPLPPAIFYDPTKLLLRRWWQADDPGVFDDQRNVARFAIRDSGPLATDRTEFLAFVDHWQPLSGDTRLEEARRLNRYGDRQPLPVIGGGDLNATASGTHLPQRDWMAAPFSDRSHKGIPGPDGTWGPDTRALDYLIGTWDEQIQTRQDGCGLHSLAEMAWCAAPSKPILPTVNTGIETGGGLLIDWLLVNDAMRAHVVPGSYRVHIPPDDRPHPSDHRLVTATLDL</sequence>
<dbReference type="EMBL" id="BOOZ01000007">
    <property type="protein sequence ID" value="GIJ08458.1"/>
    <property type="molecule type" value="Genomic_DNA"/>
</dbReference>
<gene>
    <name evidence="1" type="ORF">Van01_16720</name>
</gene>
<evidence type="ECO:0000313" key="2">
    <source>
        <dbReference type="Proteomes" id="UP000647017"/>
    </source>
</evidence>
<evidence type="ECO:0008006" key="3">
    <source>
        <dbReference type="Google" id="ProtNLM"/>
    </source>
</evidence>
<evidence type="ECO:0000313" key="1">
    <source>
        <dbReference type="EMBL" id="GIJ08458.1"/>
    </source>
</evidence>
<name>A0ABQ4HS55_9ACTN</name>
<reference evidence="1 2" key="1">
    <citation type="submission" date="2021-01" db="EMBL/GenBank/DDBJ databases">
        <title>Whole genome shotgun sequence of Verrucosispora andamanensis NBRC 109075.</title>
        <authorList>
            <person name="Komaki H."/>
            <person name="Tamura T."/>
        </authorList>
    </citation>
    <scope>NUCLEOTIDE SEQUENCE [LARGE SCALE GENOMIC DNA]</scope>
    <source>
        <strain evidence="1 2">NBRC 109075</strain>
    </source>
</reference>
<dbReference type="Gene3D" id="3.60.10.10">
    <property type="entry name" value="Endonuclease/exonuclease/phosphatase"/>
    <property type="match status" value="1"/>
</dbReference>
<proteinExistence type="predicted"/>
<keyword evidence="2" id="KW-1185">Reference proteome</keyword>